<evidence type="ECO:0008006" key="4">
    <source>
        <dbReference type="Google" id="ProtNLM"/>
    </source>
</evidence>
<gene>
    <name evidence="2" type="ORF">QWZ03_00460</name>
</gene>
<reference evidence="2" key="1">
    <citation type="journal article" date="2014" name="Int. J. Syst. Evol. Microbiol.">
        <title>Complete genome of a new Firmicutes species belonging to the dominant human colonic microbiota ('Ruminococcus bicirculans') reveals two chromosomes and a selective capacity to utilize plant glucans.</title>
        <authorList>
            <consortium name="NISC Comparative Sequencing Program"/>
            <person name="Wegmann U."/>
            <person name="Louis P."/>
            <person name="Goesmann A."/>
            <person name="Henrissat B."/>
            <person name="Duncan S.H."/>
            <person name="Flint H.J."/>
        </authorList>
    </citation>
    <scope>NUCLEOTIDE SEQUENCE</scope>
    <source>
        <strain evidence="2">CECT 7703</strain>
    </source>
</reference>
<protein>
    <recommendedName>
        <fullName evidence="4">YcxB family protein</fullName>
    </recommendedName>
</protein>
<evidence type="ECO:0000313" key="3">
    <source>
        <dbReference type="Proteomes" id="UP001180081"/>
    </source>
</evidence>
<dbReference type="Proteomes" id="UP001180081">
    <property type="component" value="Unassembled WGS sequence"/>
</dbReference>
<reference evidence="2" key="2">
    <citation type="submission" date="2023-06" db="EMBL/GenBank/DDBJ databases">
        <authorList>
            <person name="Lucena T."/>
            <person name="Sun Q."/>
        </authorList>
    </citation>
    <scope>NUCLEOTIDE SEQUENCE</scope>
    <source>
        <strain evidence="2">CECT 7703</strain>
    </source>
</reference>
<keyword evidence="1" id="KW-1133">Transmembrane helix</keyword>
<keyword evidence="1" id="KW-0472">Membrane</keyword>
<keyword evidence="3" id="KW-1185">Reference proteome</keyword>
<evidence type="ECO:0000313" key="2">
    <source>
        <dbReference type="EMBL" id="MDN3575245.1"/>
    </source>
</evidence>
<keyword evidence="1" id="KW-0812">Transmembrane</keyword>
<accession>A0ABT8B084</accession>
<sequence length="190" mass="20850">MTATTTPQVSLADLSRWLRVDEGDTRDRLELASAWQRLPEGSTDRMVVKAGGGMAALIIGLLLVQAALTDSGIVLGIALVGLALAGWMAWVLRALFWRTVVEVDAERVLLAYRGWGTPRQASLLLDQISELLYRMDEGRLVALTLVHQGGQLAVPFSGQRELDRLYCNLLKHLLQKRQPGIGFGMGSDKQ</sequence>
<name>A0ABT8B084_9NEIS</name>
<feature type="transmembrane region" description="Helical" evidence="1">
    <location>
        <begin position="73"/>
        <end position="92"/>
    </location>
</feature>
<organism evidence="2 3">
    <name type="scientific">Chitinimonas viridis</name>
    <dbReference type="NCBI Taxonomy" id="664880"/>
    <lineage>
        <taxon>Bacteria</taxon>
        <taxon>Pseudomonadati</taxon>
        <taxon>Pseudomonadota</taxon>
        <taxon>Betaproteobacteria</taxon>
        <taxon>Neisseriales</taxon>
        <taxon>Chitinibacteraceae</taxon>
        <taxon>Chitinimonas</taxon>
    </lineage>
</organism>
<comment type="caution">
    <text evidence="2">The sequence shown here is derived from an EMBL/GenBank/DDBJ whole genome shotgun (WGS) entry which is preliminary data.</text>
</comment>
<proteinExistence type="predicted"/>
<dbReference type="EMBL" id="JAUFPU010000001">
    <property type="protein sequence ID" value="MDN3575245.1"/>
    <property type="molecule type" value="Genomic_DNA"/>
</dbReference>
<feature type="transmembrane region" description="Helical" evidence="1">
    <location>
        <begin position="46"/>
        <end position="67"/>
    </location>
</feature>
<dbReference type="RefSeq" id="WP_290330928.1">
    <property type="nucleotide sequence ID" value="NZ_JAUFPU010000001.1"/>
</dbReference>
<evidence type="ECO:0000256" key="1">
    <source>
        <dbReference type="SAM" id="Phobius"/>
    </source>
</evidence>